<reference evidence="7 8" key="1">
    <citation type="submission" date="2006-02" db="EMBL/GenBank/DDBJ databases">
        <authorList>
            <person name="Moran M.A."/>
            <person name="Kjelleberg S."/>
            <person name="Egan S."/>
            <person name="Saunders N."/>
            <person name="Thomas T."/>
            <person name="Ferriera S."/>
            <person name="Johnson J."/>
            <person name="Kravitz S."/>
            <person name="Halpern A."/>
            <person name="Remington K."/>
            <person name="Beeson K."/>
            <person name="Tran B."/>
            <person name="Rogers Y.-H."/>
            <person name="Friedman R."/>
            <person name="Venter J.C."/>
        </authorList>
    </citation>
    <scope>NUCLEOTIDE SEQUENCE [LARGE SCALE GENOMIC DNA]</scope>
    <source>
        <strain evidence="7 8">D2</strain>
    </source>
</reference>
<dbReference type="AlphaFoldDB" id="A4CF93"/>
<keyword evidence="2 7" id="KW-0378">Hydrolase</keyword>
<dbReference type="InterPro" id="IPR029055">
    <property type="entry name" value="Ntn_hydrolases_N"/>
</dbReference>
<keyword evidence="6" id="KW-0106">Calcium</keyword>
<accession>A4CF93</accession>
<feature type="active site" description="Nucleophile" evidence="5">
    <location>
        <position position="251"/>
    </location>
</feature>
<name>A4CF93_9GAMM</name>
<dbReference type="PANTHER" id="PTHR34218">
    <property type="entry name" value="PEPTIDASE S45 PENICILLIN AMIDASE"/>
    <property type="match status" value="1"/>
</dbReference>
<evidence type="ECO:0000313" key="7">
    <source>
        <dbReference type="EMBL" id="EAR26641.1"/>
    </source>
</evidence>
<evidence type="ECO:0000256" key="2">
    <source>
        <dbReference type="ARBA" id="ARBA00022801"/>
    </source>
</evidence>
<dbReference type="SUPFAM" id="SSF56235">
    <property type="entry name" value="N-terminal nucleophile aminohydrolases (Ntn hydrolases)"/>
    <property type="match status" value="1"/>
</dbReference>
<comment type="similarity">
    <text evidence="1">Belongs to the peptidase S45 family.</text>
</comment>
<dbReference type="GO" id="GO:0017000">
    <property type="term" value="P:antibiotic biosynthetic process"/>
    <property type="evidence" value="ECO:0007669"/>
    <property type="project" value="InterPro"/>
</dbReference>
<dbReference type="EMBL" id="AAOH01000011">
    <property type="protein sequence ID" value="EAR26641.1"/>
    <property type="molecule type" value="Genomic_DNA"/>
</dbReference>
<dbReference type="InterPro" id="IPR023343">
    <property type="entry name" value="Penicillin_amidase_dom1"/>
</dbReference>
<evidence type="ECO:0000256" key="1">
    <source>
        <dbReference type="ARBA" id="ARBA00006586"/>
    </source>
</evidence>
<dbReference type="Gene3D" id="2.30.120.10">
    <property type="match status" value="1"/>
</dbReference>
<comment type="subunit">
    <text evidence="4">Heterodimer of an alpha subunit and a beta subunit processed from the same precursor.</text>
</comment>
<dbReference type="Gene3D" id="1.10.439.10">
    <property type="entry name" value="Penicillin Amidohydrolase, domain 1"/>
    <property type="match status" value="1"/>
</dbReference>
<dbReference type="Proteomes" id="UP000006201">
    <property type="component" value="Unassembled WGS sequence"/>
</dbReference>
<dbReference type="InterPro" id="IPR043147">
    <property type="entry name" value="Penicillin_amidase_A-knob"/>
</dbReference>
<sequence length="767" mass="85101">MLRFFKWLTFGLILLALLTTAVVYGILTLSLPSLSGKGQSAVLSEAVSIERDALGSAVIVARNRVDAAYALGFAHGQDRFFQMDLLRRNAAGELSELFGAAAINLDKTMRFHQLRKRATAILATLPEREQKILNAYSEGVNEAQAQSYPSFEYILTGAERKPWQAADSLLVIYTMYLDLQAGNFERDLVLTQIEQQFGKEMLAFVTQPSRYQAALDGSEIAKGEAAIPQLAKQVNKTVASQPIAEPLGIGSNNWAVTGQLTQSGHGMLSDDMHLSIAVPVIWYRAQLNYQENNQAHQITGVSLPGAPAIVVGSNGHVAWGFTNGYLDTADWIKLPKDYQTHVEIEQLAVVDGTEQVYELEMSEFGPVKTLNGERYALSWVAHQNYAVDMELLKLEQVHTVAQALEVAKTIGIPVQNMLVVDNAGNAAWQPTGAVPARTNPSDVAIESQAYSNLWQYDADDLPSVLNPDNQRLWTGNSRVISASQLARFGDGGYAIGARAAQIRDRLNEKQQFSESDFYKIQLDNEARFLTQWHELLLTTLKQQPERYALDIAELENWQACACPESVGYTLVRYYRSRLIDTVFATLESNLSGSDLSLSAIKSNLETPIWQLIAAQPSSWLPEKYSSWHDLMRGAYEEMRDDLLVQYGQSKKASLKVLKWGDVNQLKIQHPFSKQMPLLSNLLDMPMHQGFGDSFMPAVQKTSFGASQRLFVQPGLERNAILTLPGGQSGHPLSPFYRAGFDDYVNGANTPLLPGERLYQITIEPSTK</sequence>
<keyword evidence="3" id="KW-0865">Zymogen</keyword>
<keyword evidence="6" id="KW-0479">Metal-binding</keyword>
<organism evidence="7 8">
    <name type="scientific">Pseudoalteromonas tunicata D2</name>
    <dbReference type="NCBI Taxonomy" id="87626"/>
    <lineage>
        <taxon>Bacteria</taxon>
        <taxon>Pseudomonadati</taxon>
        <taxon>Pseudomonadota</taxon>
        <taxon>Gammaproteobacteria</taxon>
        <taxon>Alteromonadales</taxon>
        <taxon>Pseudoalteromonadaceae</taxon>
        <taxon>Pseudoalteromonas</taxon>
    </lineage>
</organism>
<proteinExistence type="inferred from homology"/>
<dbReference type="InterPro" id="IPR043146">
    <property type="entry name" value="Penicillin_amidase_N_B-knob"/>
</dbReference>
<evidence type="ECO:0000256" key="4">
    <source>
        <dbReference type="ARBA" id="ARBA00038735"/>
    </source>
</evidence>
<feature type="binding site" evidence="6">
    <location>
        <position position="327"/>
    </location>
    <ligand>
        <name>Ca(2+)</name>
        <dbReference type="ChEBI" id="CHEBI:29108"/>
    </ligand>
</feature>
<dbReference type="InterPro" id="IPR002692">
    <property type="entry name" value="S45"/>
</dbReference>
<dbReference type="OrthoDB" id="9760084at2"/>
<protein>
    <submittedName>
        <fullName evidence="7">Putative hydrolase</fullName>
    </submittedName>
</protein>
<comment type="caution">
    <text evidence="7">The sequence shown here is derived from an EMBL/GenBank/DDBJ whole genome shotgun (WGS) entry which is preliminary data.</text>
</comment>
<evidence type="ECO:0000256" key="5">
    <source>
        <dbReference type="PIRSR" id="PIRSR001227-1"/>
    </source>
</evidence>
<evidence type="ECO:0000313" key="8">
    <source>
        <dbReference type="Proteomes" id="UP000006201"/>
    </source>
</evidence>
<comment type="cofactor">
    <cofactor evidence="6">
        <name>Ca(2+)</name>
        <dbReference type="ChEBI" id="CHEBI:29108"/>
    </cofactor>
    <text evidence="6">Binds 1 Ca(2+) ion per dimer.</text>
</comment>
<dbReference type="STRING" id="87626.PTD2_00492"/>
<dbReference type="GO" id="GO:0046872">
    <property type="term" value="F:metal ion binding"/>
    <property type="evidence" value="ECO:0007669"/>
    <property type="project" value="UniProtKB-KW"/>
</dbReference>
<dbReference type="CDD" id="cd03747">
    <property type="entry name" value="Ntn_PGA_like"/>
    <property type="match status" value="1"/>
</dbReference>
<dbReference type="Gene3D" id="3.60.20.10">
    <property type="entry name" value="Glutamine Phosphoribosylpyrophosphate, subunit 1, domain 1"/>
    <property type="match status" value="1"/>
</dbReference>
<feature type="binding site" evidence="6">
    <location>
        <position position="330"/>
    </location>
    <ligand>
        <name>Ca(2+)</name>
        <dbReference type="ChEBI" id="CHEBI:29108"/>
    </ligand>
</feature>
<dbReference type="eggNOG" id="COG2366">
    <property type="taxonomic scope" value="Bacteria"/>
</dbReference>
<dbReference type="HOGENOM" id="CLU_011790_4_0_6"/>
<dbReference type="InterPro" id="IPR014395">
    <property type="entry name" value="Pen/GL7ACA/AHL_acylase"/>
</dbReference>
<dbReference type="GO" id="GO:0016811">
    <property type="term" value="F:hydrolase activity, acting on carbon-nitrogen (but not peptide) bonds, in linear amides"/>
    <property type="evidence" value="ECO:0007669"/>
    <property type="project" value="InterPro"/>
</dbReference>
<dbReference type="RefSeq" id="WP_009840752.1">
    <property type="nucleotide sequence ID" value="NZ_CH959303.1"/>
</dbReference>
<gene>
    <name evidence="7" type="ORF">PTD2_00492</name>
</gene>
<dbReference type="MEROPS" id="S45.003"/>
<dbReference type="Pfam" id="PF01804">
    <property type="entry name" value="Penicil_amidase"/>
    <property type="match status" value="1"/>
</dbReference>
<evidence type="ECO:0000256" key="3">
    <source>
        <dbReference type="ARBA" id="ARBA00023145"/>
    </source>
</evidence>
<keyword evidence="8" id="KW-1185">Reference proteome</keyword>
<evidence type="ECO:0000256" key="6">
    <source>
        <dbReference type="PIRSR" id="PIRSR001227-2"/>
    </source>
</evidence>
<dbReference type="Gene3D" id="1.10.1400.10">
    <property type="match status" value="1"/>
</dbReference>
<dbReference type="PIRSF" id="PIRSF001227">
    <property type="entry name" value="Pen_acylase"/>
    <property type="match status" value="1"/>
</dbReference>
<dbReference type="PANTHER" id="PTHR34218:SF4">
    <property type="entry name" value="ACYL-HOMOSERINE LACTONE ACYLASE QUIP"/>
    <property type="match status" value="1"/>
</dbReference>